<comment type="caution">
    <text evidence="3">The sequence shown here is derived from an EMBL/GenBank/DDBJ whole genome shotgun (WGS) entry which is preliminary data.</text>
</comment>
<accession>A0ABR1ITZ5</accession>
<evidence type="ECO:0000259" key="2">
    <source>
        <dbReference type="Pfam" id="PF00561"/>
    </source>
</evidence>
<feature type="region of interest" description="Disordered" evidence="1">
    <location>
        <begin position="342"/>
        <end position="364"/>
    </location>
</feature>
<name>A0ABR1ITZ5_9AGAR</name>
<keyword evidence="4" id="KW-1185">Reference proteome</keyword>
<evidence type="ECO:0000256" key="1">
    <source>
        <dbReference type="SAM" id="MobiDB-lite"/>
    </source>
</evidence>
<protein>
    <recommendedName>
        <fullName evidence="2">AB hydrolase-1 domain-containing protein</fullName>
    </recommendedName>
</protein>
<dbReference type="PANTHER" id="PTHR43798">
    <property type="entry name" value="MONOACYLGLYCEROL LIPASE"/>
    <property type="match status" value="1"/>
</dbReference>
<dbReference type="InterPro" id="IPR000073">
    <property type="entry name" value="AB_hydrolase_1"/>
</dbReference>
<dbReference type="InterPro" id="IPR029058">
    <property type="entry name" value="AB_hydrolase_fold"/>
</dbReference>
<dbReference type="Pfam" id="PF00561">
    <property type="entry name" value="Abhydrolase_1"/>
    <property type="match status" value="1"/>
</dbReference>
<evidence type="ECO:0000313" key="4">
    <source>
        <dbReference type="Proteomes" id="UP001498398"/>
    </source>
</evidence>
<organism evidence="3 4">
    <name type="scientific">Marasmiellus scandens</name>
    <dbReference type="NCBI Taxonomy" id="2682957"/>
    <lineage>
        <taxon>Eukaryota</taxon>
        <taxon>Fungi</taxon>
        <taxon>Dikarya</taxon>
        <taxon>Basidiomycota</taxon>
        <taxon>Agaricomycotina</taxon>
        <taxon>Agaricomycetes</taxon>
        <taxon>Agaricomycetidae</taxon>
        <taxon>Agaricales</taxon>
        <taxon>Marasmiineae</taxon>
        <taxon>Omphalotaceae</taxon>
        <taxon>Marasmiellus</taxon>
    </lineage>
</organism>
<feature type="domain" description="AB hydrolase-1" evidence="2">
    <location>
        <begin position="49"/>
        <end position="143"/>
    </location>
</feature>
<dbReference type="InterPro" id="IPR050266">
    <property type="entry name" value="AB_hydrolase_sf"/>
</dbReference>
<proteinExistence type="predicted"/>
<sequence>MPSFVELDVAGGPQSFAYSISTPTCTEARSIDPNLPTVMFLHPVFIGQEAFASQFNDPQLRRFNLVALDLRGYGRTGGTVPEGYNQEMAADDVVQFMDALKIPPSHIFALSMGTIVGLQLAVSYPGRVLSLFFVSPICLEELPDVAYGRQEIHDSWVDGIGKSQANEDEDKQDKEAITHASMGGMQLAFKDVGSSLTRAYVNHCLPQTLKNWDSAKLDTYTRVTLDFFNLRKAHSVDTLRTALASNNAPVQLIHCSDDVAYPLDYTNQFKTQLEEAGVDNVGLEVVEGSHLGSIEHGYLINPIFYDFLLDHIDSEVQSHLPSPPREVTSPWDTELIKAGWNKYDNAQDSDSDEDDSQDSELEFV</sequence>
<dbReference type="PANTHER" id="PTHR43798:SF33">
    <property type="entry name" value="HYDROLASE, PUTATIVE (AFU_ORTHOLOGUE AFUA_2G14860)-RELATED"/>
    <property type="match status" value="1"/>
</dbReference>
<feature type="compositionally biased region" description="Acidic residues" evidence="1">
    <location>
        <begin position="347"/>
        <end position="364"/>
    </location>
</feature>
<dbReference type="SUPFAM" id="SSF53474">
    <property type="entry name" value="alpha/beta-Hydrolases"/>
    <property type="match status" value="1"/>
</dbReference>
<dbReference type="EMBL" id="JBANRG010000065">
    <property type="protein sequence ID" value="KAK7441041.1"/>
    <property type="molecule type" value="Genomic_DNA"/>
</dbReference>
<reference evidence="3 4" key="1">
    <citation type="submission" date="2024-01" db="EMBL/GenBank/DDBJ databases">
        <title>A draft genome for the cacao thread blight pathogen Marasmiellus scandens.</title>
        <authorList>
            <person name="Baruah I.K."/>
            <person name="Leung J."/>
            <person name="Bukari Y."/>
            <person name="Amoako-Attah I."/>
            <person name="Meinhardt L.W."/>
            <person name="Bailey B.A."/>
            <person name="Cohen S.P."/>
        </authorList>
    </citation>
    <scope>NUCLEOTIDE SEQUENCE [LARGE SCALE GENOMIC DNA]</scope>
    <source>
        <strain evidence="3 4">GH-19</strain>
    </source>
</reference>
<evidence type="ECO:0000313" key="3">
    <source>
        <dbReference type="EMBL" id="KAK7441041.1"/>
    </source>
</evidence>
<dbReference type="Proteomes" id="UP001498398">
    <property type="component" value="Unassembled WGS sequence"/>
</dbReference>
<dbReference type="Gene3D" id="3.40.50.1820">
    <property type="entry name" value="alpha/beta hydrolase"/>
    <property type="match status" value="1"/>
</dbReference>
<gene>
    <name evidence="3" type="ORF">VKT23_016825</name>
</gene>